<feature type="domain" description="Reverse transcriptase/retrotransposon-derived protein RNase H-like" evidence="1">
    <location>
        <begin position="20"/>
        <end position="65"/>
    </location>
</feature>
<dbReference type="InterPro" id="IPR041577">
    <property type="entry name" value="RT_RNaseH_2"/>
</dbReference>
<reference evidence="2 3" key="1">
    <citation type="journal article" date="2021" name="Elife">
        <title>Chloroplast acquisition without the gene transfer in kleptoplastic sea slugs, Plakobranchus ocellatus.</title>
        <authorList>
            <person name="Maeda T."/>
            <person name="Takahashi S."/>
            <person name="Yoshida T."/>
            <person name="Shimamura S."/>
            <person name="Takaki Y."/>
            <person name="Nagai Y."/>
            <person name="Toyoda A."/>
            <person name="Suzuki Y."/>
            <person name="Arimoto A."/>
            <person name="Ishii H."/>
            <person name="Satoh N."/>
            <person name="Nishiyama T."/>
            <person name="Hasebe M."/>
            <person name="Maruyama T."/>
            <person name="Minagawa J."/>
            <person name="Obokata J."/>
            <person name="Shigenobu S."/>
        </authorList>
    </citation>
    <scope>NUCLEOTIDE SEQUENCE [LARGE SCALE GENOMIC DNA]</scope>
</reference>
<gene>
    <name evidence="2" type="ORF">PoB_005792900</name>
</gene>
<sequence>MAVKAVLRELWTKEIQKLGLKSRPFLHLSDIDSRFVFRTDASDQCLGAVLMQRNLDKLIPVASSSSGTLSETYIGNHVPPLIPILSYKVVIATLAYYLGFKFFCKSNSLSTSTAFAFNLFTFQ</sequence>
<name>A0AAV4CKI3_9GAST</name>
<dbReference type="EMBL" id="BLXT01006392">
    <property type="protein sequence ID" value="GFO31424.1"/>
    <property type="molecule type" value="Genomic_DNA"/>
</dbReference>
<protein>
    <recommendedName>
        <fullName evidence="1">Reverse transcriptase/retrotransposon-derived protein RNase H-like domain-containing protein</fullName>
    </recommendedName>
</protein>
<evidence type="ECO:0000259" key="1">
    <source>
        <dbReference type="Pfam" id="PF17919"/>
    </source>
</evidence>
<dbReference type="Pfam" id="PF17919">
    <property type="entry name" value="RT_RNaseH_2"/>
    <property type="match status" value="1"/>
</dbReference>
<dbReference type="InterPro" id="IPR043502">
    <property type="entry name" value="DNA/RNA_pol_sf"/>
</dbReference>
<keyword evidence="3" id="KW-1185">Reference proteome</keyword>
<comment type="caution">
    <text evidence="2">The sequence shown here is derived from an EMBL/GenBank/DDBJ whole genome shotgun (WGS) entry which is preliminary data.</text>
</comment>
<dbReference type="AlphaFoldDB" id="A0AAV4CKI3"/>
<evidence type="ECO:0000313" key="2">
    <source>
        <dbReference type="EMBL" id="GFO31424.1"/>
    </source>
</evidence>
<organism evidence="2 3">
    <name type="scientific">Plakobranchus ocellatus</name>
    <dbReference type="NCBI Taxonomy" id="259542"/>
    <lineage>
        <taxon>Eukaryota</taxon>
        <taxon>Metazoa</taxon>
        <taxon>Spiralia</taxon>
        <taxon>Lophotrochozoa</taxon>
        <taxon>Mollusca</taxon>
        <taxon>Gastropoda</taxon>
        <taxon>Heterobranchia</taxon>
        <taxon>Euthyneura</taxon>
        <taxon>Panpulmonata</taxon>
        <taxon>Sacoglossa</taxon>
        <taxon>Placobranchoidea</taxon>
        <taxon>Plakobranchidae</taxon>
        <taxon>Plakobranchus</taxon>
    </lineage>
</organism>
<dbReference type="SUPFAM" id="SSF56672">
    <property type="entry name" value="DNA/RNA polymerases"/>
    <property type="match status" value="1"/>
</dbReference>
<accession>A0AAV4CKI3</accession>
<proteinExistence type="predicted"/>
<dbReference type="Proteomes" id="UP000735302">
    <property type="component" value="Unassembled WGS sequence"/>
</dbReference>
<evidence type="ECO:0000313" key="3">
    <source>
        <dbReference type="Proteomes" id="UP000735302"/>
    </source>
</evidence>